<evidence type="ECO:0000313" key="9">
    <source>
        <dbReference type="Proteomes" id="UP000276133"/>
    </source>
</evidence>
<dbReference type="OrthoDB" id="9991800at2759"/>
<dbReference type="InterPro" id="IPR036719">
    <property type="entry name" value="Neuro-gated_channel_TM_sf"/>
</dbReference>
<keyword evidence="8" id="KW-0675">Receptor</keyword>
<dbReference type="PANTHER" id="PTHR18945">
    <property type="entry name" value="NEUROTRANSMITTER GATED ION CHANNEL"/>
    <property type="match status" value="1"/>
</dbReference>
<feature type="domain" description="Neurotransmitter-gated ion-channel ligand-binding" evidence="6">
    <location>
        <begin position="3"/>
        <end position="89"/>
    </location>
</feature>
<dbReference type="InterPro" id="IPR006029">
    <property type="entry name" value="Neurotrans-gated_channel_TM"/>
</dbReference>
<dbReference type="Pfam" id="PF02931">
    <property type="entry name" value="Neur_chan_LBD"/>
    <property type="match status" value="1"/>
</dbReference>
<feature type="transmembrane region" description="Helical" evidence="5">
    <location>
        <begin position="119"/>
        <end position="136"/>
    </location>
</feature>
<dbReference type="GO" id="GO:0016020">
    <property type="term" value="C:membrane"/>
    <property type="evidence" value="ECO:0007669"/>
    <property type="project" value="UniProtKB-SubCell"/>
</dbReference>
<evidence type="ECO:0000259" key="7">
    <source>
        <dbReference type="Pfam" id="PF02932"/>
    </source>
</evidence>
<evidence type="ECO:0000259" key="6">
    <source>
        <dbReference type="Pfam" id="PF02931"/>
    </source>
</evidence>
<evidence type="ECO:0000256" key="1">
    <source>
        <dbReference type="ARBA" id="ARBA00004141"/>
    </source>
</evidence>
<dbReference type="AlphaFoldDB" id="A0A3M7RDL6"/>
<evidence type="ECO:0000256" key="5">
    <source>
        <dbReference type="SAM" id="Phobius"/>
    </source>
</evidence>
<dbReference type="Gene3D" id="2.70.170.10">
    <property type="entry name" value="Neurotransmitter-gated ion-channel ligand-binding domain"/>
    <property type="match status" value="1"/>
</dbReference>
<dbReference type="GO" id="GO:0005230">
    <property type="term" value="F:extracellular ligand-gated monoatomic ion channel activity"/>
    <property type="evidence" value="ECO:0007669"/>
    <property type="project" value="InterPro"/>
</dbReference>
<dbReference type="STRING" id="10195.A0A3M7RDL6"/>
<evidence type="ECO:0000256" key="3">
    <source>
        <dbReference type="ARBA" id="ARBA00022989"/>
    </source>
</evidence>
<keyword evidence="3 5" id="KW-1133">Transmembrane helix</keyword>
<dbReference type="InterPro" id="IPR038050">
    <property type="entry name" value="Neuro_actylchol_rec"/>
</dbReference>
<dbReference type="InterPro" id="IPR036734">
    <property type="entry name" value="Neur_chan_lig-bd_sf"/>
</dbReference>
<dbReference type="PROSITE" id="PS00236">
    <property type="entry name" value="NEUROTR_ION_CHANNEL"/>
    <property type="match status" value="1"/>
</dbReference>
<dbReference type="InterPro" id="IPR006202">
    <property type="entry name" value="Neur_chan_lig-bd"/>
</dbReference>
<protein>
    <submittedName>
        <fullName evidence="8">Neuronal acetylcholine receptor subunit alpha-10-like</fullName>
    </submittedName>
</protein>
<feature type="transmembrane region" description="Helical" evidence="5">
    <location>
        <begin position="90"/>
        <end position="113"/>
    </location>
</feature>
<dbReference type="Gene3D" id="1.20.58.390">
    <property type="entry name" value="Neurotransmitter-gated ion-channel transmembrane domain"/>
    <property type="match status" value="1"/>
</dbReference>
<sequence length="416" mass="48919">MRVRCRMGILWFPFDEQLCVIAFGSWSYTSSYLNYTLMNENPVIENYTEHNEWSLIEYKPFRYEIKFSNWIEDDTFTEIRYKILIRRKPLFVIQNCVFPAMMLCLLTLVSFFIPFAQAMQIGISIMLSFSVFKLRLSDDVPVQSDSIPLINIYFTLCMTFSLTAMVWFSIVNLLKERKKVPDFCKMLVLKYLCYVMCIKLDEKKSQSLDQEKLSMQIKKGAVFLSGNSKDKYQKTTDKKTKMKHKNSENEYGFGYYSKSSNQDIDNENLNFSHIPKVIWLPQKNQIISDKHRMKDNNWEMLISKNTRHHFNMNSFNTSTAQSTPLTNLNDRNTCLDSSRSSSANSKSTQLKNIFDGSILINNEFIPSKAKHHSRSRTLHQTSLILNERNNCRNKNLKEQLSEQQIIKILNNFLLYI</sequence>
<accession>A0A3M7RDL6</accession>
<dbReference type="CDD" id="cd19051">
    <property type="entry name" value="LGIC_TM_cation"/>
    <property type="match status" value="1"/>
</dbReference>
<feature type="domain" description="Neurotransmitter-gated ion-channel transmembrane" evidence="7">
    <location>
        <begin position="97"/>
        <end position="254"/>
    </location>
</feature>
<dbReference type="GO" id="GO:0004888">
    <property type="term" value="F:transmembrane signaling receptor activity"/>
    <property type="evidence" value="ECO:0007669"/>
    <property type="project" value="InterPro"/>
</dbReference>
<organism evidence="8 9">
    <name type="scientific">Brachionus plicatilis</name>
    <name type="common">Marine rotifer</name>
    <name type="synonym">Brachionus muelleri</name>
    <dbReference type="NCBI Taxonomy" id="10195"/>
    <lineage>
        <taxon>Eukaryota</taxon>
        <taxon>Metazoa</taxon>
        <taxon>Spiralia</taxon>
        <taxon>Gnathifera</taxon>
        <taxon>Rotifera</taxon>
        <taxon>Eurotatoria</taxon>
        <taxon>Monogononta</taxon>
        <taxon>Pseudotrocha</taxon>
        <taxon>Ploima</taxon>
        <taxon>Brachionidae</taxon>
        <taxon>Brachionus</taxon>
    </lineage>
</organism>
<evidence type="ECO:0000256" key="2">
    <source>
        <dbReference type="ARBA" id="ARBA00022692"/>
    </source>
</evidence>
<reference evidence="8 9" key="1">
    <citation type="journal article" date="2018" name="Sci. Rep.">
        <title>Genomic signatures of local adaptation to the degree of environmental predictability in rotifers.</title>
        <authorList>
            <person name="Franch-Gras L."/>
            <person name="Hahn C."/>
            <person name="Garcia-Roger E.M."/>
            <person name="Carmona M.J."/>
            <person name="Serra M."/>
            <person name="Gomez A."/>
        </authorList>
    </citation>
    <scope>NUCLEOTIDE SEQUENCE [LARGE SCALE GENOMIC DNA]</scope>
    <source>
        <strain evidence="8">HYR1</strain>
    </source>
</reference>
<keyword evidence="4 5" id="KW-0472">Membrane</keyword>
<dbReference type="SUPFAM" id="SSF90112">
    <property type="entry name" value="Neurotransmitter-gated ion-channel transmembrane pore"/>
    <property type="match status" value="1"/>
</dbReference>
<dbReference type="Pfam" id="PF02932">
    <property type="entry name" value="Neur_chan_memb"/>
    <property type="match status" value="1"/>
</dbReference>
<proteinExistence type="predicted"/>
<dbReference type="InterPro" id="IPR006201">
    <property type="entry name" value="Neur_channel"/>
</dbReference>
<keyword evidence="2 5" id="KW-0812">Transmembrane</keyword>
<dbReference type="SUPFAM" id="SSF63712">
    <property type="entry name" value="Nicotinic receptor ligand binding domain-like"/>
    <property type="match status" value="1"/>
</dbReference>
<keyword evidence="9" id="KW-1185">Reference proteome</keyword>
<name>A0A3M7RDL6_BRAPC</name>
<dbReference type="InterPro" id="IPR018000">
    <property type="entry name" value="Neurotransmitter_ion_chnl_CS"/>
</dbReference>
<dbReference type="EMBL" id="REGN01003643">
    <property type="protein sequence ID" value="RNA21549.1"/>
    <property type="molecule type" value="Genomic_DNA"/>
</dbReference>
<gene>
    <name evidence="8" type="ORF">BpHYR1_045751</name>
</gene>
<dbReference type="Proteomes" id="UP000276133">
    <property type="component" value="Unassembled WGS sequence"/>
</dbReference>
<evidence type="ECO:0000256" key="4">
    <source>
        <dbReference type="ARBA" id="ARBA00023136"/>
    </source>
</evidence>
<comment type="subcellular location">
    <subcellularLocation>
        <location evidence="1">Membrane</location>
        <topology evidence="1">Multi-pass membrane protein</topology>
    </subcellularLocation>
</comment>
<feature type="transmembrane region" description="Helical" evidence="5">
    <location>
        <begin position="148"/>
        <end position="170"/>
    </location>
</feature>
<comment type="caution">
    <text evidence="8">The sequence shown here is derived from an EMBL/GenBank/DDBJ whole genome shotgun (WGS) entry which is preliminary data.</text>
</comment>
<evidence type="ECO:0000313" key="8">
    <source>
        <dbReference type="EMBL" id="RNA21549.1"/>
    </source>
</evidence>